<name>A0A1I7A321_9BURK</name>
<sequence length="185" mass="20075">MSVPSLISTFPFGIARIAPDNKPHVLLKEKQGKPALPERPGSTLNRSHSIVNGLLNPCTAGPSATFVGTATVSDTVRSRSFPRRHGTDSTTLTKTTGSAALRSDSVSNSSCRAMRCARLSGTSFPITAKRNCLKRVADANAREELIGTRRRSICARYKRGIQRRRHRVATRCMLVQALNVDVSTS</sequence>
<dbReference type="EMBL" id="FPBH01000003">
    <property type="protein sequence ID" value="SFT69319.1"/>
    <property type="molecule type" value="Genomic_DNA"/>
</dbReference>
<organism evidence="1 2">
    <name type="scientific">Paraburkholderia aspalathi</name>
    <dbReference type="NCBI Taxonomy" id="1324617"/>
    <lineage>
        <taxon>Bacteria</taxon>
        <taxon>Pseudomonadati</taxon>
        <taxon>Pseudomonadota</taxon>
        <taxon>Betaproteobacteria</taxon>
        <taxon>Burkholderiales</taxon>
        <taxon>Burkholderiaceae</taxon>
        <taxon>Paraburkholderia</taxon>
    </lineage>
</organism>
<dbReference type="Proteomes" id="UP000198844">
    <property type="component" value="Unassembled WGS sequence"/>
</dbReference>
<protein>
    <submittedName>
        <fullName evidence="1">Uncharacterized protein</fullName>
    </submittedName>
</protein>
<dbReference type="AlphaFoldDB" id="A0A1I7A321"/>
<gene>
    <name evidence="1" type="ORF">SAMN05192563_100353</name>
</gene>
<reference evidence="1 2" key="1">
    <citation type="submission" date="2016-10" db="EMBL/GenBank/DDBJ databases">
        <authorList>
            <person name="de Groot N.N."/>
        </authorList>
    </citation>
    <scope>NUCLEOTIDE SEQUENCE [LARGE SCALE GENOMIC DNA]</scope>
    <source>
        <strain evidence="1 2">LMG 27731</strain>
    </source>
</reference>
<proteinExistence type="predicted"/>
<evidence type="ECO:0000313" key="2">
    <source>
        <dbReference type="Proteomes" id="UP000198844"/>
    </source>
</evidence>
<accession>A0A1I7A321</accession>
<evidence type="ECO:0000313" key="1">
    <source>
        <dbReference type="EMBL" id="SFT69319.1"/>
    </source>
</evidence>